<feature type="compositionally biased region" description="Basic and acidic residues" evidence="1">
    <location>
        <begin position="278"/>
        <end position="304"/>
    </location>
</feature>
<dbReference type="Proteomes" id="UP000039865">
    <property type="component" value="Unassembled WGS sequence"/>
</dbReference>
<feature type="compositionally biased region" description="Low complexity" evidence="1">
    <location>
        <begin position="178"/>
        <end position="187"/>
    </location>
</feature>
<dbReference type="OrthoDB" id="10598022at2759"/>
<evidence type="ECO:0000256" key="1">
    <source>
        <dbReference type="SAM" id="MobiDB-lite"/>
    </source>
</evidence>
<dbReference type="EMBL" id="CCKQ01015001">
    <property type="protein sequence ID" value="CDW86813.1"/>
    <property type="molecule type" value="Genomic_DNA"/>
</dbReference>
<keyword evidence="3" id="KW-1185">Reference proteome</keyword>
<feature type="compositionally biased region" description="Basic and acidic residues" evidence="1">
    <location>
        <begin position="188"/>
        <end position="202"/>
    </location>
</feature>
<proteinExistence type="predicted"/>
<organism evidence="2 3">
    <name type="scientific">Stylonychia lemnae</name>
    <name type="common">Ciliate</name>
    <dbReference type="NCBI Taxonomy" id="5949"/>
    <lineage>
        <taxon>Eukaryota</taxon>
        <taxon>Sar</taxon>
        <taxon>Alveolata</taxon>
        <taxon>Ciliophora</taxon>
        <taxon>Intramacronucleata</taxon>
        <taxon>Spirotrichea</taxon>
        <taxon>Stichotrichia</taxon>
        <taxon>Sporadotrichida</taxon>
        <taxon>Oxytrichidae</taxon>
        <taxon>Stylonychinae</taxon>
        <taxon>Stylonychia</taxon>
    </lineage>
</organism>
<accession>A0A078B136</accession>
<dbReference type="InParanoid" id="A0A078B136"/>
<feature type="compositionally biased region" description="Low complexity" evidence="1">
    <location>
        <begin position="242"/>
        <end position="257"/>
    </location>
</feature>
<dbReference type="AlphaFoldDB" id="A0A078B136"/>
<protein>
    <submittedName>
        <fullName evidence="2">Uncharacterized protein</fullName>
    </submittedName>
</protein>
<evidence type="ECO:0000313" key="2">
    <source>
        <dbReference type="EMBL" id="CDW86813.1"/>
    </source>
</evidence>
<feature type="compositionally biased region" description="Basic and acidic residues" evidence="1">
    <location>
        <begin position="138"/>
        <end position="176"/>
    </location>
</feature>
<gene>
    <name evidence="2" type="primary">Contig8651.g9227</name>
    <name evidence="2" type="ORF">STYLEM_15912</name>
</gene>
<sequence length="504" mass="58559">MSSTEKKVLSELDLFITYFHWLVIDKKFGIDTCLDEKCDKVTYGQIKKEVFDTFKEFASARAIFLKWCYLKGKLEKQQNDLKEVPKSANQERLKLVLEKDRLIESLQSKIQLMEQFCEKVSEKLGILYNPLNQKEKIEEKQSVTKNQKQDKEENLKESKIKNKDNEQQLISLDKKKSNNQTQQIQQSKQKDQGKIQADDNQKSIETPKPQNDKTAKSKSGQKKLHISVQKDKISEINKPTYSQMSSKSQSQASNSNQDQEESDESDSDSNEEEDDDESVRSVKKDKNKPTKKRDEKLQTKKDKSAAAVAKKQPNKNKKALEQAKLPAMMKSQATQKNNKISAQSFGEDIFGETYAGRQAHADENNKTLLFTMLRDYIKWHETHHRFYPGYEQDKQKLMLKSNLSYGYGFAGFCFGGMVINPNFTSKSSFYLRKINVVLWSVMFYAYGRKRTEQHLLNMMLKMNDYFPLEVKRALADKDYRHMALFDWENPGRELFDVSTGKSLS</sequence>
<evidence type="ECO:0000313" key="3">
    <source>
        <dbReference type="Proteomes" id="UP000039865"/>
    </source>
</evidence>
<name>A0A078B136_STYLE</name>
<feature type="compositionally biased region" description="Acidic residues" evidence="1">
    <location>
        <begin position="258"/>
        <end position="277"/>
    </location>
</feature>
<reference evidence="2 3" key="1">
    <citation type="submission" date="2014-06" db="EMBL/GenBank/DDBJ databases">
        <authorList>
            <person name="Swart Estienne"/>
        </authorList>
    </citation>
    <scope>NUCLEOTIDE SEQUENCE [LARGE SCALE GENOMIC DNA]</scope>
    <source>
        <strain evidence="2 3">130c</strain>
    </source>
</reference>
<feature type="region of interest" description="Disordered" evidence="1">
    <location>
        <begin position="138"/>
        <end position="323"/>
    </location>
</feature>